<dbReference type="eggNOG" id="COG2834">
    <property type="taxonomic scope" value="Bacteria"/>
</dbReference>
<organism evidence="3 4">
    <name type="scientific">Microscilla marina ATCC 23134</name>
    <dbReference type="NCBI Taxonomy" id="313606"/>
    <lineage>
        <taxon>Bacteria</taxon>
        <taxon>Pseudomonadati</taxon>
        <taxon>Bacteroidota</taxon>
        <taxon>Cytophagia</taxon>
        <taxon>Cytophagales</taxon>
        <taxon>Microscillaceae</taxon>
        <taxon>Microscilla</taxon>
    </lineage>
</organism>
<sequence length="233" mass="26581">MTKLISSVLLCLGFVIGQAQNADKIVSTHIEKLGGIDQLRAMRARVQKMTVRSQGQNIPMIEYHKRPNRLKIVVQIQGMDFVTSAYDGRQGWKMNPLGMPERMSGYNTRKMGGREFDRLWVDYKKRGHKIAFKGKQRVKGQDCYKLLVTKKDGQQVAFCIATQSYMILKVESIREETGTKVTRYYTDYKKVGGVMFAHKITGVTEGTKFDITIKSIKINEPINDKLFAYPGDN</sequence>
<dbReference type="OrthoDB" id="128937at2"/>
<dbReference type="RefSeq" id="WP_002696209.1">
    <property type="nucleotide sequence ID" value="NZ_AAWS01000011.1"/>
</dbReference>
<keyword evidence="1" id="KW-0732">Signal</keyword>
<evidence type="ECO:0000256" key="1">
    <source>
        <dbReference type="SAM" id="SignalP"/>
    </source>
</evidence>
<feature type="signal peptide" evidence="1">
    <location>
        <begin position="1"/>
        <end position="21"/>
    </location>
</feature>
<evidence type="ECO:0000313" key="3">
    <source>
        <dbReference type="EMBL" id="EAY29266.1"/>
    </source>
</evidence>
<evidence type="ECO:0000259" key="2">
    <source>
        <dbReference type="Pfam" id="PF17131"/>
    </source>
</evidence>
<reference evidence="3 4" key="1">
    <citation type="submission" date="2007-01" db="EMBL/GenBank/DDBJ databases">
        <authorList>
            <person name="Haygood M."/>
            <person name="Podell S."/>
            <person name="Anderson C."/>
            <person name="Hopkinson B."/>
            <person name="Roe K."/>
            <person name="Barbeau K."/>
            <person name="Gaasterland T."/>
            <person name="Ferriera S."/>
            <person name="Johnson J."/>
            <person name="Kravitz S."/>
            <person name="Beeson K."/>
            <person name="Sutton G."/>
            <person name="Rogers Y.-H."/>
            <person name="Friedman R."/>
            <person name="Frazier M."/>
            <person name="Venter J.C."/>
        </authorList>
    </citation>
    <scope>NUCLEOTIDE SEQUENCE [LARGE SCALE GENOMIC DNA]</scope>
    <source>
        <strain evidence="3 4">ATCC 23134</strain>
    </source>
</reference>
<feature type="chain" id="PRO_5002642243" description="Uncharacterized protein TP-0789 domain-containing protein" evidence="1">
    <location>
        <begin position="22"/>
        <end position="233"/>
    </location>
</feature>
<accession>A1ZJG3</accession>
<gene>
    <name evidence="3" type="ORF">M23134_01320</name>
</gene>
<feature type="domain" description="Uncharacterized protein TP-0789" evidence="2">
    <location>
        <begin position="128"/>
        <end position="227"/>
    </location>
</feature>
<name>A1ZJG3_MICM2</name>
<evidence type="ECO:0000313" key="4">
    <source>
        <dbReference type="Proteomes" id="UP000004095"/>
    </source>
</evidence>
<dbReference type="EMBL" id="AAWS01000011">
    <property type="protein sequence ID" value="EAY29266.1"/>
    <property type="molecule type" value="Genomic_DNA"/>
</dbReference>
<dbReference type="Proteomes" id="UP000004095">
    <property type="component" value="Unassembled WGS sequence"/>
</dbReference>
<keyword evidence="4" id="KW-1185">Reference proteome</keyword>
<dbReference type="Gene3D" id="2.50.20.10">
    <property type="entry name" value="Lipoprotein localisation LolA/LolB/LppX"/>
    <property type="match status" value="1"/>
</dbReference>
<comment type="caution">
    <text evidence="3">The sequence shown here is derived from an EMBL/GenBank/DDBJ whole genome shotgun (WGS) entry which is preliminary data.</text>
</comment>
<protein>
    <recommendedName>
        <fullName evidence="2">Uncharacterized protein TP-0789 domain-containing protein</fullName>
    </recommendedName>
</protein>
<dbReference type="Pfam" id="PF17131">
    <property type="entry name" value="LolA_like"/>
    <property type="match status" value="1"/>
</dbReference>
<dbReference type="AlphaFoldDB" id="A1ZJG3"/>
<dbReference type="InterPro" id="IPR033399">
    <property type="entry name" value="TP_0789-like"/>
</dbReference>
<proteinExistence type="predicted"/>